<dbReference type="EMBL" id="NNAY01000071">
    <property type="protein sequence ID" value="OXU31284.1"/>
    <property type="molecule type" value="Genomic_DNA"/>
</dbReference>
<accession>A0A232FKM6</accession>
<name>A0A232FKM6_9HYME</name>
<evidence type="ECO:0000313" key="1">
    <source>
        <dbReference type="EMBL" id="OXU31284.1"/>
    </source>
</evidence>
<dbReference type="Proteomes" id="UP000215335">
    <property type="component" value="Unassembled WGS sequence"/>
</dbReference>
<reference evidence="1 2" key="1">
    <citation type="journal article" date="2017" name="Curr. Biol.">
        <title>The Evolution of Venom by Co-option of Single-Copy Genes.</title>
        <authorList>
            <person name="Martinson E.O."/>
            <person name="Mrinalini"/>
            <person name="Kelkar Y.D."/>
            <person name="Chang C.H."/>
            <person name="Werren J.H."/>
        </authorList>
    </citation>
    <scope>NUCLEOTIDE SEQUENCE [LARGE SCALE GENOMIC DNA]</scope>
    <source>
        <strain evidence="1 2">Alberta</strain>
        <tissue evidence="1">Whole body</tissue>
    </source>
</reference>
<comment type="caution">
    <text evidence="1">The sequence shown here is derived from an EMBL/GenBank/DDBJ whole genome shotgun (WGS) entry which is preliminary data.</text>
</comment>
<protein>
    <submittedName>
        <fullName evidence="1">Uncharacterized protein</fullName>
    </submittedName>
</protein>
<proteinExistence type="predicted"/>
<keyword evidence="2" id="KW-1185">Reference proteome</keyword>
<organism evidence="1 2">
    <name type="scientific">Trichomalopsis sarcophagae</name>
    <dbReference type="NCBI Taxonomy" id="543379"/>
    <lineage>
        <taxon>Eukaryota</taxon>
        <taxon>Metazoa</taxon>
        <taxon>Ecdysozoa</taxon>
        <taxon>Arthropoda</taxon>
        <taxon>Hexapoda</taxon>
        <taxon>Insecta</taxon>
        <taxon>Pterygota</taxon>
        <taxon>Neoptera</taxon>
        <taxon>Endopterygota</taxon>
        <taxon>Hymenoptera</taxon>
        <taxon>Apocrita</taxon>
        <taxon>Proctotrupomorpha</taxon>
        <taxon>Chalcidoidea</taxon>
        <taxon>Pteromalidae</taxon>
        <taxon>Pteromalinae</taxon>
        <taxon>Trichomalopsis</taxon>
    </lineage>
</organism>
<gene>
    <name evidence="1" type="ORF">TSAR_011027</name>
</gene>
<evidence type="ECO:0000313" key="2">
    <source>
        <dbReference type="Proteomes" id="UP000215335"/>
    </source>
</evidence>
<sequence length="59" mass="6639">MHDMILASGTKLTKKRSKMTHLPLANARDLEVCVPVQLLRFLLFLLAVLPRLCSTGFDD</sequence>
<dbReference type="AlphaFoldDB" id="A0A232FKM6"/>